<evidence type="ECO:0000313" key="3">
    <source>
        <dbReference type="EMBL" id="SEF99544.1"/>
    </source>
</evidence>
<dbReference type="Proteomes" id="UP000296733">
    <property type="component" value="Chromosome"/>
</dbReference>
<protein>
    <submittedName>
        <fullName evidence="3">Uncharacterized protein</fullName>
    </submittedName>
</protein>
<dbReference type="InterPro" id="IPR055952">
    <property type="entry name" value="DUF7530"/>
</dbReference>
<organism evidence="3 4">
    <name type="scientific">Halobellus limi</name>
    <dbReference type="NCBI Taxonomy" id="699433"/>
    <lineage>
        <taxon>Archaea</taxon>
        <taxon>Methanobacteriati</taxon>
        <taxon>Methanobacteriota</taxon>
        <taxon>Stenosarchaea group</taxon>
        <taxon>Halobacteria</taxon>
        <taxon>Halobacteriales</taxon>
        <taxon>Haloferacaceae</taxon>
        <taxon>Halobellus</taxon>
    </lineage>
</organism>
<keyword evidence="1" id="KW-1133">Transmembrane helix</keyword>
<keyword evidence="1" id="KW-0812">Transmembrane</keyword>
<evidence type="ECO:0000313" key="2">
    <source>
        <dbReference type="EMBL" id="QCC46429.1"/>
    </source>
</evidence>
<evidence type="ECO:0000256" key="1">
    <source>
        <dbReference type="SAM" id="Phobius"/>
    </source>
</evidence>
<dbReference type="AlphaFoldDB" id="A0A1H5WJA1"/>
<evidence type="ECO:0000313" key="5">
    <source>
        <dbReference type="Proteomes" id="UP000296733"/>
    </source>
</evidence>
<reference evidence="2 5" key="2">
    <citation type="journal article" date="2019" name="Nat. Commun.">
        <title>A new type of DNA phosphorothioation-based antiviral system in archaea.</title>
        <authorList>
            <person name="Xiong L."/>
            <person name="Liu S."/>
            <person name="Chen S."/>
            <person name="Xiao Y."/>
            <person name="Zhu B."/>
            <person name="Gao Y."/>
            <person name="Zhang Y."/>
            <person name="Chen B."/>
            <person name="Luo J."/>
            <person name="Deng Z."/>
            <person name="Chen X."/>
            <person name="Wang L."/>
            <person name="Chen S."/>
        </authorList>
    </citation>
    <scope>NUCLEOTIDE SEQUENCE [LARGE SCALE GENOMIC DNA]</scope>
    <source>
        <strain evidence="2 5">CGMCC 1.10331</strain>
    </source>
</reference>
<keyword evidence="4" id="KW-1185">Reference proteome</keyword>
<evidence type="ECO:0000313" key="4">
    <source>
        <dbReference type="Proteomes" id="UP000236740"/>
    </source>
</evidence>
<dbReference type="Proteomes" id="UP000236740">
    <property type="component" value="Unassembled WGS sequence"/>
</dbReference>
<dbReference type="EMBL" id="CP031311">
    <property type="protein sequence ID" value="QCC46429.1"/>
    <property type="molecule type" value="Genomic_DNA"/>
</dbReference>
<dbReference type="RefSeq" id="WP_103990973.1">
    <property type="nucleotide sequence ID" value="NZ_CP031311.1"/>
</dbReference>
<feature type="transmembrane region" description="Helical" evidence="1">
    <location>
        <begin position="193"/>
        <end position="210"/>
    </location>
</feature>
<name>A0A1H5WJA1_9EURY</name>
<feature type="transmembrane region" description="Helical" evidence="1">
    <location>
        <begin position="143"/>
        <end position="173"/>
    </location>
</feature>
<dbReference type="EMBL" id="FNVN01000001">
    <property type="protein sequence ID" value="SEF99544.1"/>
    <property type="molecule type" value="Genomic_DNA"/>
</dbReference>
<dbReference type="OrthoDB" id="163266at2157"/>
<reference evidence="3 4" key="1">
    <citation type="submission" date="2016-10" db="EMBL/GenBank/DDBJ databases">
        <authorList>
            <person name="de Groot N.N."/>
        </authorList>
    </citation>
    <scope>NUCLEOTIDE SEQUENCE [LARGE SCALE GENOMIC DNA]</scope>
    <source>
        <strain evidence="3 4">CGMCC 1.10331</strain>
    </source>
</reference>
<gene>
    <name evidence="2" type="ORF">DV707_01335</name>
    <name evidence="3" type="ORF">SAMN04488133_1294</name>
</gene>
<feature type="transmembrane region" description="Helical" evidence="1">
    <location>
        <begin position="62"/>
        <end position="79"/>
    </location>
</feature>
<proteinExistence type="predicted"/>
<feature type="transmembrane region" description="Helical" evidence="1">
    <location>
        <begin position="216"/>
        <end position="237"/>
    </location>
</feature>
<sequence>MVGSRAASEDTAEQYGDTWVYESIVGAVPGVDLTDWQAIAIQLALFEAGVLLLAWVYGHWGAVLPGTVAVAVAAAGSGVMRQFGRRTRRLDLPEPYRRLLFGSSIEVVLGILAFVALVTHLFVFDPRAADPPLLEWLFGPDPAVPVVYLTLLILWDLCYRIGTSWWAAVVALWRSWRYEFDPDTARRLRRLDALNVGFGLTQLAMVPFLLDRPVLLVAVGGHIVAVTVVSTAAMATLRVRESGPVAN</sequence>
<accession>A0A1H5WJA1</accession>
<dbReference type="Pfam" id="PF24374">
    <property type="entry name" value="DUF7530"/>
    <property type="match status" value="1"/>
</dbReference>
<dbReference type="KEGG" id="hlm:DV707_01335"/>
<keyword evidence="1" id="KW-0472">Membrane</keyword>
<feature type="transmembrane region" description="Helical" evidence="1">
    <location>
        <begin position="99"/>
        <end position="123"/>
    </location>
</feature>
<dbReference type="GeneID" id="39856687"/>